<dbReference type="EMBL" id="QBKA01000002">
    <property type="protein sequence ID" value="RDC60353.1"/>
    <property type="molecule type" value="Genomic_DNA"/>
</dbReference>
<protein>
    <submittedName>
        <fullName evidence="2">Uncharacterized protein</fullName>
    </submittedName>
</protein>
<proteinExistence type="predicted"/>
<evidence type="ECO:0000256" key="1">
    <source>
        <dbReference type="SAM" id="MobiDB-lite"/>
    </source>
</evidence>
<reference evidence="2 3" key="1">
    <citation type="submission" date="2018-04" db="EMBL/GenBank/DDBJ databases">
        <title>Altererythrobacter sp. HME9302 genome sequencing and assembly.</title>
        <authorList>
            <person name="Kang H."/>
            <person name="Kim H."/>
            <person name="Joh K."/>
        </authorList>
    </citation>
    <scope>NUCLEOTIDE SEQUENCE [LARGE SCALE GENOMIC DNA]</scope>
    <source>
        <strain evidence="2 3">HME9302</strain>
    </source>
</reference>
<evidence type="ECO:0000313" key="2">
    <source>
        <dbReference type="EMBL" id="RDC60353.1"/>
    </source>
</evidence>
<accession>A0A369Q645</accession>
<sequence>MMQAICRIAGHRIDRGRVWHDRLDFRTTCRRCHTELLRSSEGWRAFDPGSDGNEARCEHPRATTRATTRAA</sequence>
<gene>
    <name evidence="2" type="ORF">HME9302_01557</name>
</gene>
<keyword evidence="3" id="KW-1185">Reference proteome</keyword>
<feature type="region of interest" description="Disordered" evidence="1">
    <location>
        <begin position="46"/>
        <end position="71"/>
    </location>
</feature>
<dbReference type="AlphaFoldDB" id="A0A369Q645"/>
<dbReference type="Proteomes" id="UP000253727">
    <property type="component" value="Unassembled WGS sequence"/>
</dbReference>
<evidence type="ECO:0000313" key="3">
    <source>
        <dbReference type="Proteomes" id="UP000253727"/>
    </source>
</evidence>
<name>A0A369Q645_9SPHN</name>
<comment type="caution">
    <text evidence="2">The sequence shown here is derived from an EMBL/GenBank/DDBJ whole genome shotgun (WGS) entry which is preliminary data.</text>
</comment>
<organism evidence="2 3">
    <name type="scientific">Alteripontixanthobacter maritimus</name>
    <dbReference type="NCBI Taxonomy" id="2161824"/>
    <lineage>
        <taxon>Bacteria</taxon>
        <taxon>Pseudomonadati</taxon>
        <taxon>Pseudomonadota</taxon>
        <taxon>Alphaproteobacteria</taxon>
        <taxon>Sphingomonadales</taxon>
        <taxon>Erythrobacteraceae</taxon>
        <taxon>Alteripontixanthobacter</taxon>
    </lineage>
</organism>